<dbReference type="Gene3D" id="3.30.1490.20">
    <property type="entry name" value="ATP-grasp fold, A domain"/>
    <property type="match status" value="1"/>
</dbReference>
<dbReference type="InterPro" id="IPR011095">
    <property type="entry name" value="Dala_Dala_lig_C"/>
</dbReference>
<evidence type="ECO:0000313" key="6">
    <source>
        <dbReference type="EMBL" id="MBR0797269.1"/>
    </source>
</evidence>
<sequence length="344" mass="38316">MRRLRVLVLMHPDCVPPETTDGYTAQEIHGWKTEFDVVSTLRAAGHDVRPLGVQEEIKPVRDAIEDFKPHVVYTLLEEFHYSTGYDQHIASFLELMKVPYTGCNPRGLILARGKDLSKTLAHHRRIAVPAFAVFPMRRKIKRPSRLAMPLIVKSLSEDGSYGISQASIVDTDDQLAERVAFVHDRLGTAAIAEQYIEGRELYVGVLGNNRLQVLPIWELKFGNLGGQGARQIATQKAKHDVSYQERVGVEDGPADDLAPEVSALIQRTAKRIYRTLGLDGYARIDFRLSVEGTPYFIEANPNPEIAKSEEFATAARHDGIDYPDLLHRILNLGISRAKAGASVG</sequence>
<keyword evidence="7" id="KW-1185">Reference proteome</keyword>
<dbReference type="Gene3D" id="3.30.470.20">
    <property type="entry name" value="ATP-grasp fold, B domain"/>
    <property type="match status" value="1"/>
</dbReference>
<dbReference type="PROSITE" id="PS50975">
    <property type="entry name" value="ATP_GRASP"/>
    <property type="match status" value="1"/>
</dbReference>
<accession>A0ABS5FKG3</accession>
<evidence type="ECO:0000256" key="2">
    <source>
        <dbReference type="ARBA" id="ARBA00022598"/>
    </source>
</evidence>
<feature type="domain" description="ATP-grasp" evidence="5">
    <location>
        <begin position="118"/>
        <end position="331"/>
    </location>
</feature>
<dbReference type="Proteomes" id="UP001315278">
    <property type="component" value="Unassembled WGS sequence"/>
</dbReference>
<dbReference type="EMBL" id="JAFCJH010000017">
    <property type="protein sequence ID" value="MBR0797269.1"/>
    <property type="molecule type" value="Genomic_DNA"/>
</dbReference>
<comment type="caution">
    <text evidence="6">The sequence shown here is derived from an EMBL/GenBank/DDBJ whole genome shotgun (WGS) entry which is preliminary data.</text>
</comment>
<keyword evidence="4" id="KW-0547">Nucleotide-binding</keyword>
<gene>
    <name evidence="6" type="ORF">JQ615_17905</name>
</gene>
<dbReference type="PANTHER" id="PTHR23132">
    <property type="entry name" value="D-ALANINE--D-ALANINE LIGASE"/>
    <property type="match status" value="1"/>
</dbReference>
<proteinExistence type="inferred from homology"/>
<keyword evidence="2" id="KW-0436">Ligase</keyword>
<dbReference type="SUPFAM" id="SSF56059">
    <property type="entry name" value="Glutathione synthetase ATP-binding domain-like"/>
    <property type="match status" value="1"/>
</dbReference>
<evidence type="ECO:0000259" key="5">
    <source>
        <dbReference type="PROSITE" id="PS50975"/>
    </source>
</evidence>
<reference evidence="7" key="1">
    <citation type="journal article" date="2021" name="ISME J.">
        <title>Evolutionary origin and ecological implication of a unique nif island in free-living Bradyrhizobium lineages.</title>
        <authorList>
            <person name="Tao J."/>
        </authorList>
    </citation>
    <scope>NUCLEOTIDE SEQUENCE [LARGE SCALE GENOMIC DNA]</scope>
    <source>
        <strain evidence="7">SZCCT0434</strain>
    </source>
</reference>
<comment type="similarity">
    <text evidence="1">Belongs to the D-alanine--D-alanine ligase family.</text>
</comment>
<evidence type="ECO:0000256" key="4">
    <source>
        <dbReference type="PROSITE-ProRule" id="PRU00409"/>
    </source>
</evidence>
<dbReference type="InterPro" id="IPR016185">
    <property type="entry name" value="PreATP-grasp_dom_sf"/>
</dbReference>
<organism evidence="6 7">
    <name type="scientific">Bradyrhizobium jicamae</name>
    <dbReference type="NCBI Taxonomy" id="280332"/>
    <lineage>
        <taxon>Bacteria</taxon>
        <taxon>Pseudomonadati</taxon>
        <taxon>Pseudomonadota</taxon>
        <taxon>Alphaproteobacteria</taxon>
        <taxon>Hyphomicrobiales</taxon>
        <taxon>Nitrobacteraceae</taxon>
        <taxon>Bradyrhizobium</taxon>
    </lineage>
</organism>
<keyword evidence="4" id="KW-0067">ATP-binding</keyword>
<evidence type="ECO:0000256" key="3">
    <source>
        <dbReference type="ARBA" id="ARBA00023316"/>
    </source>
</evidence>
<dbReference type="SUPFAM" id="SSF52440">
    <property type="entry name" value="PreATP-grasp domain"/>
    <property type="match status" value="1"/>
</dbReference>
<dbReference type="PANTHER" id="PTHR23132:SF26">
    <property type="entry name" value="BLR7451 PROTEIN"/>
    <property type="match status" value="1"/>
</dbReference>
<dbReference type="Pfam" id="PF07478">
    <property type="entry name" value="Dala_Dala_lig_C"/>
    <property type="match status" value="1"/>
</dbReference>
<dbReference type="RefSeq" id="WP_212396812.1">
    <property type="nucleotide sequence ID" value="NZ_JAFCJH010000017.1"/>
</dbReference>
<keyword evidence="3" id="KW-0961">Cell wall biogenesis/degradation</keyword>
<name>A0ABS5FKG3_9BRAD</name>
<evidence type="ECO:0000256" key="1">
    <source>
        <dbReference type="ARBA" id="ARBA00010871"/>
    </source>
</evidence>
<dbReference type="InterPro" id="IPR013815">
    <property type="entry name" value="ATP_grasp_subdomain_1"/>
</dbReference>
<dbReference type="InterPro" id="IPR011761">
    <property type="entry name" value="ATP-grasp"/>
</dbReference>
<protein>
    <submittedName>
        <fullName evidence="6">ATP-grasp domain-containing protein</fullName>
    </submittedName>
</protein>
<evidence type="ECO:0000313" key="7">
    <source>
        <dbReference type="Proteomes" id="UP001315278"/>
    </source>
</evidence>